<feature type="transmembrane region" description="Helical" evidence="6">
    <location>
        <begin position="135"/>
        <end position="158"/>
    </location>
</feature>
<dbReference type="InterPro" id="IPR017039">
    <property type="entry name" value="Virul_fac_BrkB"/>
</dbReference>
<dbReference type="GO" id="GO:0005886">
    <property type="term" value="C:plasma membrane"/>
    <property type="evidence" value="ECO:0007669"/>
    <property type="project" value="UniProtKB-SubCell"/>
</dbReference>
<keyword evidence="8" id="KW-1185">Reference proteome</keyword>
<dbReference type="AlphaFoldDB" id="A0A934T0G5"/>
<evidence type="ECO:0000256" key="6">
    <source>
        <dbReference type="SAM" id="Phobius"/>
    </source>
</evidence>
<evidence type="ECO:0000256" key="2">
    <source>
        <dbReference type="ARBA" id="ARBA00022475"/>
    </source>
</evidence>
<accession>A0A934T0G5</accession>
<dbReference type="PANTHER" id="PTHR30213:SF0">
    <property type="entry name" value="UPF0761 MEMBRANE PROTEIN YIHY"/>
    <property type="match status" value="1"/>
</dbReference>
<gene>
    <name evidence="7" type="ORF">JJB74_10800</name>
</gene>
<feature type="transmembrane region" description="Helical" evidence="6">
    <location>
        <begin position="35"/>
        <end position="60"/>
    </location>
</feature>
<dbReference type="NCBIfam" id="TIGR00765">
    <property type="entry name" value="yihY_not_rbn"/>
    <property type="match status" value="1"/>
</dbReference>
<organism evidence="7 8">
    <name type="scientific">Noviherbaspirillum pedocola</name>
    <dbReference type="NCBI Taxonomy" id="2801341"/>
    <lineage>
        <taxon>Bacteria</taxon>
        <taxon>Pseudomonadati</taxon>
        <taxon>Pseudomonadota</taxon>
        <taxon>Betaproteobacteria</taxon>
        <taxon>Burkholderiales</taxon>
        <taxon>Oxalobacteraceae</taxon>
        <taxon>Noviherbaspirillum</taxon>
    </lineage>
</organism>
<dbReference type="PIRSF" id="PIRSF035875">
    <property type="entry name" value="RNase_BN"/>
    <property type="match status" value="1"/>
</dbReference>
<sequence length="303" mass="33881">MMRIPGLRGIGPGEIARRCIQQCVLHDTLTHARAISYQVLFSFFPFLIFFFALLGFLDLANLFDWLRRHSEVFFLRQTAPQINALIDQLEQRHHGMLSLGVAVALWAASSAMRAMMRAMNAVYEVRETRALWKRYAWSIAATLAIGPMLALALTLLLVRPDAMEALVRVFGVDVSLAVLWAWWLRWPVILLLLTATVTVIYWVGPDVQQRFVFVTPGAFLAVLAWFFASLGFDVYVRDIATIGDVYGSIGTIVVLLLYCLFSSLILLFGAELNAAVEYCSPLGKNPGERAPGLHETASEHHPA</sequence>
<evidence type="ECO:0000256" key="3">
    <source>
        <dbReference type="ARBA" id="ARBA00022692"/>
    </source>
</evidence>
<feature type="transmembrane region" description="Helical" evidence="6">
    <location>
        <begin position="188"/>
        <end position="204"/>
    </location>
</feature>
<dbReference type="PANTHER" id="PTHR30213">
    <property type="entry name" value="INNER MEMBRANE PROTEIN YHJD"/>
    <property type="match status" value="1"/>
</dbReference>
<dbReference type="RefSeq" id="WP_200591852.1">
    <property type="nucleotide sequence ID" value="NZ_JAEPBG010000003.1"/>
</dbReference>
<dbReference type="EMBL" id="JAEPBG010000003">
    <property type="protein sequence ID" value="MBK4735098.1"/>
    <property type="molecule type" value="Genomic_DNA"/>
</dbReference>
<evidence type="ECO:0000256" key="4">
    <source>
        <dbReference type="ARBA" id="ARBA00022989"/>
    </source>
</evidence>
<keyword evidence="2" id="KW-1003">Cell membrane</keyword>
<name>A0A934T0G5_9BURK</name>
<evidence type="ECO:0000256" key="5">
    <source>
        <dbReference type="ARBA" id="ARBA00023136"/>
    </source>
</evidence>
<evidence type="ECO:0000313" key="8">
    <source>
        <dbReference type="Proteomes" id="UP000622890"/>
    </source>
</evidence>
<protein>
    <submittedName>
        <fullName evidence="7">YihY/virulence factor BrkB family protein</fullName>
    </submittedName>
</protein>
<feature type="transmembrane region" description="Helical" evidence="6">
    <location>
        <begin position="96"/>
        <end position="115"/>
    </location>
</feature>
<keyword evidence="5 6" id="KW-0472">Membrane</keyword>
<keyword evidence="4 6" id="KW-1133">Transmembrane helix</keyword>
<reference evidence="7" key="1">
    <citation type="submission" date="2021-01" db="EMBL/GenBank/DDBJ databases">
        <title>Genome sequence of strain Noviherbaspirillum sp. DKR-6.</title>
        <authorList>
            <person name="Chaudhary D.K."/>
        </authorList>
    </citation>
    <scope>NUCLEOTIDE SEQUENCE</scope>
    <source>
        <strain evidence="7">DKR-6</strain>
    </source>
</reference>
<feature type="transmembrane region" description="Helical" evidence="6">
    <location>
        <begin position="211"/>
        <end position="228"/>
    </location>
</feature>
<dbReference type="Pfam" id="PF03631">
    <property type="entry name" value="Virul_fac_BrkB"/>
    <property type="match status" value="1"/>
</dbReference>
<evidence type="ECO:0000256" key="1">
    <source>
        <dbReference type="ARBA" id="ARBA00004651"/>
    </source>
</evidence>
<dbReference type="Proteomes" id="UP000622890">
    <property type="component" value="Unassembled WGS sequence"/>
</dbReference>
<comment type="caution">
    <text evidence="7">The sequence shown here is derived from an EMBL/GenBank/DDBJ whole genome shotgun (WGS) entry which is preliminary data.</text>
</comment>
<feature type="transmembrane region" description="Helical" evidence="6">
    <location>
        <begin position="248"/>
        <end position="268"/>
    </location>
</feature>
<proteinExistence type="predicted"/>
<evidence type="ECO:0000313" key="7">
    <source>
        <dbReference type="EMBL" id="MBK4735098.1"/>
    </source>
</evidence>
<keyword evidence="3 6" id="KW-0812">Transmembrane</keyword>
<comment type="subcellular location">
    <subcellularLocation>
        <location evidence="1">Cell membrane</location>
        <topology evidence="1">Multi-pass membrane protein</topology>
    </subcellularLocation>
</comment>